<evidence type="ECO:0000313" key="2">
    <source>
        <dbReference type="Proteomes" id="UP000614982"/>
    </source>
</evidence>
<accession>A0ABQ1DR45</accession>
<protein>
    <submittedName>
        <fullName evidence="1">Uncharacterized protein</fullName>
    </submittedName>
</protein>
<gene>
    <name evidence="1" type="ORF">PSCICP_34440</name>
</gene>
<proteinExistence type="predicted"/>
<dbReference type="EMBL" id="BLWA01000010">
    <property type="protein sequence ID" value="GFM93472.1"/>
    <property type="molecule type" value="Genomic_DNA"/>
</dbReference>
<comment type="caution">
    <text evidence="1">The sequence shown here is derived from an EMBL/GenBank/DDBJ whole genome shotgun (WGS) entry which is preliminary data.</text>
</comment>
<organism evidence="1 2">
    <name type="scientific">Pseudomonas cichorii</name>
    <dbReference type="NCBI Taxonomy" id="36746"/>
    <lineage>
        <taxon>Bacteria</taxon>
        <taxon>Pseudomonadati</taxon>
        <taxon>Pseudomonadota</taxon>
        <taxon>Gammaproteobacteria</taxon>
        <taxon>Pseudomonadales</taxon>
        <taxon>Pseudomonadaceae</taxon>
        <taxon>Pseudomonas</taxon>
    </lineage>
</organism>
<reference evidence="1 2" key="1">
    <citation type="submission" date="2020-05" db="EMBL/GenBank/DDBJ databases">
        <title>Genetic diversity of Pseudomonas cichorii.</title>
        <authorList>
            <person name="Tani S."/>
            <person name="Yagi H."/>
            <person name="Hashimoto S."/>
            <person name="Iiyama K."/>
            <person name="Furuya N."/>
        </authorList>
    </citation>
    <scope>NUCLEOTIDE SEQUENCE [LARGE SCALE GENOMIC DNA]</scope>
    <source>
        <strain evidence="1 2">LMG 2162</strain>
    </source>
</reference>
<name>A0ABQ1DR45_PSECI</name>
<evidence type="ECO:0000313" key="1">
    <source>
        <dbReference type="EMBL" id="GFM93472.1"/>
    </source>
</evidence>
<sequence>MSDYRLNLTKRIGKGGYLPGSVLVLPGLAHSSAPSMQIVYVWAEPNPGLSIYISRFIVAASGVWFIARPLADVTFCNPNEFDREGTPPWLLPKTN</sequence>
<dbReference type="Proteomes" id="UP000614982">
    <property type="component" value="Unassembled WGS sequence"/>
</dbReference>
<keyword evidence="2" id="KW-1185">Reference proteome</keyword>